<proteinExistence type="predicted"/>
<dbReference type="InParanoid" id="A0A5C3NP48"/>
<dbReference type="AlphaFoldDB" id="A0A5C3NP48"/>
<accession>A0A5C3NP48</accession>
<dbReference type="EMBL" id="ML212204">
    <property type="protein sequence ID" value="TFK79025.1"/>
    <property type="molecule type" value="Genomic_DNA"/>
</dbReference>
<dbReference type="Proteomes" id="UP000308197">
    <property type="component" value="Unassembled WGS sequence"/>
</dbReference>
<gene>
    <name evidence="1" type="ORF">K466DRAFT_506314</name>
</gene>
<name>A0A5C3NP48_9APHY</name>
<sequence length="300" mass="34102">HGTVFIGQPGTGKTMCIWYLLMHMIREKQVVLLHMSTFETVLFYHDQVFVAAAALSSLSLPHYCADEWDFSQVCIWSLFDIPVGHHTPDIVWKAICYPVTAPSPSDRDVMKHFIKSRVPYLGGLPLWTLKELRDAYPLHLKYMKLIGILQNYIDHWSSAVPKGPFGSILAALKEEYGDDKPESVEHAWQTLMDIVIFHLGYAPRDVFSGMSALGQMKALHLSALEVVTYAQLQEIVVTFKTEAQLPDNNHRIVCISPHRRDTDDVVIWDIDFKSLWIAKEVSRRLAGERGLIPSSSLTDR</sequence>
<organism evidence="1 2">
    <name type="scientific">Polyporus arcularius HHB13444</name>
    <dbReference type="NCBI Taxonomy" id="1314778"/>
    <lineage>
        <taxon>Eukaryota</taxon>
        <taxon>Fungi</taxon>
        <taxon>Dikarya</taxon>
        <taxon>Basidiomycota</taxon>
        <taxon>Agaricomycotina</taxon>
        <taxon>Agaricomycetes</taxon>
        <taxon>Polyporales</taxon>
        <taxon>Polyporaceae</taxon>
        <taxon>Polyporus</taxon>
    </lineage>
</organism>
<evidence type="ECO:0000313" key="2">
    <source>
        <dbReference type="Proteomes" id="UP000308197"/>
    </source>
</evidence>
<keyword evidence="2" id="KW-1185">Reference proteome</keyword>
<reference evidence="1 2" key="1">
    <citation type="journal article" date="2019" name="Nat. Ecol. Evol.">
        <title>Megaphylogeny resolves global patterns of mushroom evolution.</title>
        <authorList>
            <person name="Varga T."/>
            <person name="Krizsan K."/>
            <person name="Foldi C."/>
            <person name="Dima B."/>
            <person name="Sanchez-Garcia M."/>
            <person name="Sanchez-Ramirez S."/>
            <person name="Szollosi G.J."/>
            <person name="Szarkandi J.G."/>
            <person name="Papp V."/>
            <person name="Albert L."/>
            <person name="Andreopoulos W."/>
            <person name="Angelini C."/>
            <person name="Antonin V."/>
            <person name="Barry K.W."/>
            <person name="Bougher N.L."/>
            <person name="Buchanan P."/>
            <person name="Buyck B."/>
            <person name="Bense V."/>
            <person name="Catcheside P."/>
            <person name="Chovatia M."/>
            <person name="Cooper J."/>
            <person name="Damon W."/>
            <person name="Desjardin D."/>
            <person name="Finy P."/>
            <person name="Geml J."/>
            <person name="Haridas S."/>
            <person name="Hughes K."/>
            <person name="Justo A."/>
            <person name="Karasinski D."/>
            <person name="Kautmanova I."/>
            <person name="Kiss B."/>
            <person name="Kocsube S."/>
            <person name="Kotiranta H."/>
            <person name="LaButti K.M."/>
            <person name="Lechner B.E."/>
            <person name="Liimatainen K."/>
            <person name="Lipzen A."/>
            <person name="Lukacs Z."/>
            <person name="Mihaltcheva S."/>
            <person name="Morgado L.N."/>
            <person name="Niskanen T."/>
            <person name="Noordeloos M.E."/>
            <person name="Ohm R.A."/>
            <person name="Ortiz-Santana B."/>
            <person name="Ovrebo C."/>
            <person name="Racz N."/>
            <person name="Riley R."/>
            <person name="Savchenko A."/>
            <person name="Shiryaev A."/>
            <person name="Soop K."/>
            <person name="Spirin V."/>
            <person name="Szebenyi C."/>
            <person name="Tomsovsky M."/>
            <person name="Tulloss R.E."/>
            <person name="Uehling J."/>
            <person name="Grigoriev I.V."/>
            <person name="Vagvolgyi C."/>
            <person name="Papp T."/>
            <person name="Martin F.M."/>
            <person name="Miettinen O."/>
            <person name="Hibbett D.S."/>
            <person name="Nagy L.G."/>
        </authorList>
    </citation>
    <scope>NUCLEOTIDE SEQUENCE [LARGE SCALE GENOMIC DNA]</scope>
    <source>
        <strain evidence="1 2">HHB13444</strain>
    </source>
</reference>
<dbReference type="InterPro" id="IPR052980">
    <property type="entry name" value="Crinkler_effector"/>
</dbReference>
<dbReference type="PANTHER" id="PTHR33129">
    <property type="entry name" value="PROTEIN KINASE DOMAIN-CONTAINING PROTEIN-RELATED"/>
    <property type="match status" value="1"/>
</dbReference>
<evidence type="ECO:0000313" key="1">
    <source>
        <dbReference type="EMBL" id="TFK79025.1"/>
    </source>
</evidence>
<protein>
    <submittedName>
        <fullName evidence="1">Uncharacterized protein</fullName>
    </submittedName>
</protein>
<feature type="non-terminal residue" evidence="1">
    <location>
        <position position="1"/>
    </location>
</feature>